<name>A0A1I4G0L2_9ACTN</name>
<keyword evidence="3" id="KW-1185">Reference proteome</keyword>
<dbReference type="OrthoDB" id="4182677at2"/>
<protein>
    <submittedName>
        <fullName evidence="2">Uncharacterized protein</fullName>
    </submittedName>
</protein>
<reference evidence="3" key="1">
    <citation type="submission" date="2016-10" db="EMBL/GenBank/DDBJ databases">
        <authorList>
            <person name="Varghese N."/>
            <person name="Submissions S."/>
        </authorList>
    </citation>
    <scope>NUCLEOTIDE SEQUENCE [LARGE SCALE GENOMIC DNA]</scope>
    <source>
        <strain evidence="3">PL19</strain>
    </source>
</reference>
<dbReference type="EMBL" id="FOSG01000015">
    <property type="protein sequence ID" value="SFL23668.1"/>
    <property type="molecule type" value="Genomic_DNA"/>
</dbReference>
<sequence length="455" mass="47386">MTATRRNTSPVRLLVASTPHGAALLAAAADAGLLGTVRERLLLVANTAPVPETAPAPDALPGFRPLRDRFGRVLSWNAALAPLHPAAWAPRPDDAPLWERQLRSLWGLGDAAVELVVERVEAGPGQALARIFPDAPLTVYATGLSAYGPTPGRLDPLVGTRVRRLLHPGLAPGLRPLLLAEFGVAAEAVPGEALRAVAARAARELPDPGAPEGAVVLLGQDPHAPGALPPGEEERVYGRLLRGLREAGHRAVVLAPHPADPAHRVPGIARRAAELGLELYEPRGAQPVEALYERLRPALVTGRSFGALLAASTVHGLPASHGGTAVHSSGAGAYEGGGPVAAVIADALLPGEACPAGPAGAAELSDPAELSELARLVRAVAFCAQPRVNPGLRGETERFLAAHPEERVRRWFPRRLLASLALPGGLPAGLGPVVRSPAVRRAARRARALGRRARR</sequence>
<dbReference type="AlphaFoldDB" id="A0A1I4G0L2"/>
<evidence type="ECO:0000313" key="2">
    <source>
        <dbReference type="EMBL" id="SFL23668.1"/>
    </source>
</evidence>
<dbReference type="Proteomes" id="UP000198928">
    <property type="component" value="Unassembled WGS sequence"/>
</dbReference>
<evidence type="ECO:0000313" key="3">
    <source>
        <dbReference type="Proteomes" id="UP000198928"/>
    </source>
</evidence>
<proteinExistence type="predicted"/>
<gene>
    <name evidence="2" type="ORF">SAMN05192584_11556</name>
</gene>
<keyword evidence="1" id="KW-0732">Signal</keyword>
<dbReference type="RefSeq" id="WP_093851104.1">
    <property type="nucleotide sequence ID" value="NZ_FOSG01000015.1"/>
</dbReference>
<feature type="signal peptide" evidence="1">
    <location>
        <begin position="1"/>
        <end position="22"/>
    </location>
</feature>
<evidence type="ECO:0000256" key="1">
    <source>
        <dbReference type="SAM" id="SignalP"/>
    </source>
</evidence>
<accession>A0A1I4G0L2</accession>
<organism evidence="2 3">
    <name type="scientific">Streptomyces pini</name>
    <dbReference type="NCBI Taxonomy" id="1520580"/>
    <lineage>
        <taxon>Bacteria</taxon>
        <taxon>Bacillati</taxon>
        <taxon>Actinomycetota</taxon>
        <taxon>Actinomycetes</taxon>
        <taxon>Kitasatosporales</taxon>
        <taxon>Streptomycetaceae</taxon>
        <taxon>Streptomyces</taxon>
    </lineage>
</organism>
<feature type="chain" id="PRO_5038465236" evidence="1">
    <location>
        <begin position="23"/>
        <end position="455"/>
    </location>
</feature>